<sequence>MALTTSNTVYTSINLAAPSYGSLATAEYTRDIAEDCLLSIQRLTQAQLLDGHFKGVLGDLRIIVVDEDWREAMGRTPVWPLNIVHSGNRDRLKTISQLRHAAGVLSQERRHIVQRRA</sequence>
<proteinExistence type="predicted"/>
<dbReference type="Proteomes" id="UP000324222">
    <property type="component" value="Unassembled WGS sequence"/>
</dbReference>
<comment type="caution">
    <text evidence="1">The sequence shown here is derived from an EMBL/GenBank/DDBJ whole genome shotgun (WGS) entry which is preliminary data.</text>
</comment>
<evidence type="ECO:0000313" key="1">
    <source>
        <dbReference type="EMBL" id="MPC36112.1"/>
    </source>
</evidence>
<dbReference type="AlphaFoldDB" id="A0A5B7EPN9"/>
<gene>
    <name evidence="1" type="ORF">E2C01_029560</name>
</gene>
<name>A0A5B7EPN9_PORTR</name>
<dbReference type="EMBL" id="VSRR010003428">
    <property type="protein sequence ID" value="MPC36112.1"/>
    <property type="molecule type" value="Genomic_DNA"/>
</dbReference>
<keyword evidence="2" id="KW-1185">Reference proteome</keyword>
<evidence type="ECO:0000313" key="2">
    <source>
        <dbReference type="Proteomes" id="UP000324222"/>
    </source>
</evidence>
<reference evidence="1 2" key="1">
    <citation type="submission" date="2019-05" db="EMBL/GenBank/DDBJ databases">
        <title>Another draft genome of Portunus trituberculatus and its Hox gene families provides insights of decapod evolution.</title>
        <authorList>
            <person name="Jeong J.-H."/>
            <person name="Song I."/>
            <person name="Kim S."/>
            <person name="Choi T."/>
            <person name="Kim D."/>
            <person name="Ryu S."/>
            <person name="Kim W."/>
        </authorList>
    </citation>
    <scope>NUCLEOTIDE SEQUENCE [LARGE SCALE GENOMIC DNA]</scope>
    <source>
        <tissue evidence="1">Muscle</tissue>
    </source>
</reference>
<accession>A0A5B7EPN9</accession>
<organism evidence="1 2">
    <name type="scientific">Portunus trituberculatus</name>
    <name type="common">Swimming crab</name>
    <name type="synonym">Neptunus trituberculatus</name>
    <dbReference type="NCBI Taxonomy" id="210409"/>
    <lineage>
        <taxon>Eukaryota</taxon>
        <taxon>Metazoa</taxon>
        <taxon>Ecdysozoa</taxon>
        <taxon>Arthropoda</taxon>
        <taxon>Crustacea</taxon>
        <taxon>Multicrustacea</taxon>
        <taxon>Malacostraca</taxon>
        <taxon>Eumalacostraca</taxon>
        <taxon>Eucarida</taxon>
        <taxon>Decapoda</taxon>
        <taxon>Pleocyemata</taxon>
        <taxon>Brachyura</taxon>
        <taxon>Eubrachyura</taxon>
        <taxon>Portunoidea</taxon>
        <taxon>Portunidae</taxon>
        <taxon>Portuninae</taxon>
        <taxon>Portunus</taxon>
    </lineage>
</organism>
<protein>
    <submittedName>
        <fullName evidence="1">Uncharacterized protein</fullName>
    </submittedName>
</protein>